<organism evidence="3 4">
    <name type="scientific">Gossypium stocksii</name>
    <dbReference type="NCBI Taxonomy" id="47602"/>
    <lineage>
        <taxon>Eukaryota</taxon>
        <taxon>Viridiplantae</taxon>
        <taxon>Streptophyta</taxon>
        <taxon>Embryophyta</taxon>
        <taxon>Tracheophyta</taxon>
        <taxon>Spermatophyta</taxon>
        <taxon>Magnoliopsida</taxon>
        <taxon>eudicotyledons</taxon>
        <taxon>Gunneridae</taxon>
        <taxon>Pentapetalae</taxon>
        <taxon>rosids</taxon>
        <taxon>malvids</taxon>
        <taxon>Malvales</taxon>
        <taxon>Malvaceae</taxon>
        <taxon>Malvoideae</taxon>
        <taxon>Gossypium</taxon>
    </lineage>
</organism>
<keyword evidence="4" id="KW-1185">Reference proteome</keyword>
<evidence type="ECO:0000256" key="1">
    <source>
        <dbReference type="SAM" id="MobiDB-lite"/>
    </source>
</evidence>
<accession>A0A9D4A536</accession>
<reference evidence="3 4" key="1">
    <citation type="journal article" date="2021" name="Plant Biotechnol. J.">
        <title>Multi-omics assisted identification of the key and species-specific regulatory components of drought-tolerant mechanisms in Gossypium stocksii.</title>
        <authorList>
            <person name="Yu D."/>
            <person name="Ke L."/>
            <person name="Zhang D."/>
            <person name="Wu Y."/>
            <person name="Sun Y."/>
            <person name="Mei J."/>
            <person name="Sun J."/>
            <person name="Sun Y."/>
        </authorList>
    </citation>
    <scope>NUCLEOTIDE SEQUENCE [LARGE SCALE GENOMIC DNA]</scope>
    <source>
        <strain evidence="4">cv. E1</strain>
        <tissue evidence="3">Leaf</tissue>
    </source>
</reference>
<evidence type="ECO:0000259" key="2">
    <source>
        <dbReference type="Pfam" id="PF10536"/>
    </source>
</evidence>
<feature type="region of interest" description="Disordered" evidence="1">
    <location>
        <begin position="237"/>
        <end position="268"/>
    </location>
</feature>
<proteinExistence type="predicted"/>
<name>A0A9D4A536_9ROSI</name>
<dbReference type="Proteomes" id="UP000828251">
    <property type="component" value="Unassembled WGS sequence"/>
</dbReference>
<feature type="compositionally biased region" description="Basic and acidic residues" evidence="1">
    <location>
        <begin position="241"/>
        <end position="261"/>
    </location>
</feature>
<protein>
    <recommendedName>
        <fullName evidence="2">Aminotransferase-like plant mobile domain-containing protein</fullName>
    </recommendedName>
</protein>
<evidence type="ECO:0000313" key="3">
    <source>
        <dbReference type="EMBL" id="KAH1091267.1"/>
    </source>
</evidence>
<gene>
    <name evidence="3" type="ORF">J1N35_018524</name>
</gene>
<feature type="domain" description="Aminotransferase-like plant mobile" evidence="2">
    <location>
        <begin position="55"/>
        <end position="159"/>
    </location>
</feature>
<comment type="caution">
    <text evidence="3">The sequence shown here is derived from an EMBL/GenBank/DDBJ whole genome shotgun (WGS) entry which is preliminary data.</text>
</comment>
<dbReference type="OrthoDB" id="998310at2759"/>
<dbReference type="EMBL" id="JAIQCV010000006">
    <property type="protein sequence ID" value="KAH1091267.1"/>
    <property type="molecule type" value="Genomic_DNA"/>
</dbReference>
<dbReference type="Pfam" id="PF10536">
    <property type="entry name" value="PMD"/>
    <property type="match status" value="1"/>
</dbReference>
<dbReference type="AlphaFoldDB" id="A0A9D4A536"/>
<evidence type="ECO:0000313" key="4">
    <source>
        <dbReference type="Proteomes" id="UP000828251"/>
    </source>
</evidence>
<sequence length="268" mass="30805">MGVVLTATFTSSSGLTLYIPTRNKVDSWAELRGTIGGASRYTASIRSMIGSGECIPSEFLVNPNIWHLKVPLIVYATIKMHESDKVMQQFGFRQTIPSSPQDIEDLHYIDLRGRIVENWPTFHMEYINLWNNRYNFLPIRKPIIVMELAYDLEYMSWFRHHGKPYLLAEERGVTYVCGTDRKFNYSAISCGTQYDYTPTPVVSQTPLGSLFYQCGPSLQPPVPRTYDTQWLPMSTFQSTMDEGKEDERPRPQPIPEGRRNDEDEEVGI</sequence>
<dbReference type="InterPro" id="IPR019557">
    <property type="entry name" value="AminoTfrase-like_pln_mobile"/>
</dbReference>